<gene>
    <name evidence="9" type="ORF">OE105_00890</name>
</gene>
<evidence type="ECO:0000256" key="6">
    <source>
        <dbReference type="ARBA" id="ARBA00034125"/>
    </source>
</evidence>
<dbReference type="InterPro" id="IPR050539">
    <property type="entry name" value="ThrE_Dicarb/AminoAcid_Exp"/>
</dbReference>
<evidence type="ECO:0000256" key="2">
    <source>
        <dbReference type="ARBA" id="ARBA00022475"/>
    </source>
</evidence>
<dbReference type="Pfam" id="PF06738">
    <property type="entry name" value="ThrE"/>
    <property type="match status" value="1"/>
</dbReference>
<dbReference type="Proteomes" id="UP001164726">
    <property type="component" value="Chromosome"/>
</dbReference>
<evidence type="ECO:0000256" key="3">
    <source>
        <dbReference type="ARBA" id="ARBA00022692"/>
    </source>
</evidence>
<name>A0A9E8RZ20_9BACI</name>
<dbReference type="KEGG" id="fhl:OE105_00890"/>
<keyword evidence="10" id="KW-1185">Reference proteome</keyword>
<dbReference type="InterPro" id="IPR010619">
    <property type="entry name" value="ThrE-like_N"/>
</dbReference>
<feature type="transmembrane region" description="Helical" evidence="7">
    <location>
        <begin position="200"/>
        <end position="222"/>
    </location>
</feature>
<evidence type="ECO:0000313" key="9">
    <source>
        <dbReference type="EMBL" id="WAA12734.1"/>
    </source>
</evidence>
<accession>A0A9E8RZ20</accession>
<dbReference type="AlphaFoldDB" id="A0A9E8RZ20"/>
<evidence type="ECO:0000259" key="8">
    <source>
        <dbReference type="Pfam" id="PF06738"/>
    </source>
</evidence>
<protein>
    <submittedName>
        <fullName evidence="9">Threonine/serine exporter family protein</fullName>
    </submittedName>
</protein>
<dbReference type="GO" id="GO:0022857">
    <property type="term" value="F:transmembrane transporter activity"/>
    <property type="evidence" value="ECO:0007669"/>
    <property type="project" value="InterPro"/>
</dbReference>
<keyword evidence="3 7" id="KW-0812">Transmembrane</keyword>
<organism evidence="9 10">
    <name type="scientific">Fervidibacillus halotolerans</name>
    <dbReference type="NCBI Taxonomy" id="2980027"/>
    <lineage>
        <taxon>Bacteria</taxon>
        <taxon>Bacillati</taxon>
        <taxon>Bacillota</taxon>
        <taxon>Bacilli</taxon>
        <taxon>Bacillales</taxon>
        <taxon>Bacillaceae</taxon>
        <taxon>Fervidibacillus</taxon>
    </lineage>
</organism>
<proteinExistence type="inferred from homology"/>
<dbReference type="PANTHER" id="PTHR34390">
    <property type="entry name" value="UPF0442 PROTEIN YJJB-RELATED"/>
    <property type="match status" value="1"/>
</dbReference>
<dbReference type="RefSeq" id="WP_275420864.1">
    <property type="nucleotide sequence ID" value="NZ_CP106877.1"/>
</dbReference>
<sequence>MTKSMTMQEIEIREVCLLAGKIMLESGAETYRVEDTMVRIATSYGVESAESYVTPTAIIFTIEGEHPTKTKMIRIMNRGTDLNKIAMVNNISREIHSGKWSVREAYQLLKEIEKSNVSYPIWIQILAATIASACFVIMFNGRWDDFLPAFFAGGIGYSWFLYIDRFVHIRFFSEFSASLFIALSAVGFVYFGFGVEIDKIVIGSVMPLVPGLLITNAIRDLMAGHLVSGLTKGAEAVLTAFAIGSGVAVILVLFS</sequence>
<keyword evidence="2" id="KW-1003">Cell membrane</keyword>
<keyword evidence="5 7" id="KW-0472">Membrane</keyword>
<feature type="transmembrane region" description="Helical" evidence="7">
    <location>
        <begin position="146"/>
        <end position="163"/>
    </location>
</feature>
<feature type="transmembrane region" description="Helical" evidence="7">
    <location>
        <begin position="234"/>
        <end position="254"/>
    </location>
</feature>
<evidence type="ECO:0000313" key="10">
    <source>
        <dbReference type="Proteomes" id="UP001164726"/>
    </source>
</evidence>
<dbReference type="GO" id="GO:0005886">
    <property type="term" value="C:plasma membrane"/>
    <property type="evidence" value="ECO:0007669"/>
    <property type="project" value="UniProtKB-SubCell"/>
</dbReference>
<feature type="domain" description="Threonine/serine exporter-like N-terminal" evidence="8">
    <location>
        <begin position="15"/>
        <end position="253"/>
    </location>
</feature>
<dbReference type="GO" id="GO:0015744">
    <property type="term" value="P:succinate transport"/>
    <property type="evidence" value="ECO:0007669"/>
    <property type="project" value="TreeGrafter"/>
</dbReference>
<reference evidence="9" key="1">
    <citation type="submission" date="2022-09" db="EMBL/GenBank/DDBJ databases">
        <title>Complete Genomes of Fervidibacillus albus and Fervidibacillus halotolerans isolated from tidal flat sediments.</title>
        <authorList>
            <person name="Kwon K.K."/>
            <person name="Yang S.-H."/>
            <person name="Park M.J."/>
            <person name="Oh H.-M."/>
        </authorList>
    </citation>
    <scope>NUCLEOTIDE SEQUENCE</scope>
    <source>
        <strain evidence="9">MEBiC13594</strain>
    </source>
</reference>
<evidence type="ECO:0000256" key="4">
    <source>
        <dbReference type="ARBA" id="ARBA00022989"/>
    </source>
</evidence>
<comment type="subcellular location">
    <subcellularLocation>
        <location evidence="1">Cell membrane</location>
        <topology evidence="1">Multi-pass membrane protein</topology>
    </subcellularLocation>
</comment>
<evidence type="ECO:0000256" key="7">
    <source>
        <dbReference type="SAM" id="Phobius"/>
    </source>
</evidence>
<evidence type="ECO:0000256" key="5">
    <source>
        <dbReference type="ARBA" id="ARBA00023136"/>
    </source>
</evidence>
<evidence type="ECO:0000256" key="1">
    <source>
        <dbReference type="ARBA" id="ARBA00004651"/>
    </source>
</evidence>
<feature type="transmembrane region" description="Helical" evidence="7">
    <location>
        <begin position="119"/>
        <end position="140"/>
    </location>
</feature>
<comment type="similarity">
    <text evidence="6">Belongs to the ThrE exporter (TC 2.A.79) family.</text>
</comment>
<keyword evidence="4 7" id="KW-1133">Transmembrane helix</keyword>
<dbReference type="EMBL" id="CP106877">
    <property type="protein sequence ID" value="WAA12734.1"/>
    <property type="molecule type" value="Genomic_DNA"/>
</dbReference>
<dbReference type="PANTHER" id="PTHR34390:SF2">
    <property type="entry name" value="SUCCINATE TRANSPORTER SUBUNIT YJJP-RELATED"/>
    <property type="match status" value="1"/>
</dbReference>
<feature type="transmembrane region" description="Helical" evidence="7">
    <location>
        <begin position="175"/>
        <end position="194"/>
    </location>
</feature>